<dbReference type="InterPro" id="IPR051453">
    <property type="entry name" value="MBL_Glyoxalase_II"/>
</dbReference>
<keyword evidence="2" id="KW-0479">Metal-binding</keyword>
<dbReference type="EC" id="3.1.2.6" evidence="6"/>
<keyword evidence="3 6" id="KW-0378">Hydrolase</keyword>
<protein>
    <submittedName>
        <fullName evidence="6">Metallo-beta-lactamase domain protein</fullName>
        <ecNumber evidence="6">3.1.2.6</ecNumber>
    </submittedName>
</protein>
<evidence type="ECO:0000313" key="7">
    <source>
        <dbReference type="Proteomes" id="UP000027584"/>
    </source>
</evidence>
<feature type="domain" description="Metallo-beta-lactamase" evidence="5">
    <location>
        <begin position="12"/>
        <end position="194"/>
    </location>
</feature>
<sequence>MKIFRLLNHVARENTYLLVNDQSIIVVDPGSDVDHIQEKIASFDKPVVAILITHAHYDHIMGLDVIRDAFGHPPVYISDKEASWLYSPKDNFSGLERHADLPDVVLAPAEHHYQYDDDYQIAGFRFHVRQTPGHSCGSVSLVFPDDELVLTGDALFRETIGRTDLPTGNSEQLLNSIKTELFSLPNHFMVYPGHGRETTIAHEKNFNPYFN</sequence>
<dbReference type="GO" id="GO:0046872">
    <property type="term" value="F:metal ion binding"/>
    <property type="evidence" value="ECO:0007669"/>
    <property type="project" value="UniProtKB-KW"/>
</dbReference>
<organism evidence="6 7">
    <name type="scientific">Streptococcus gallolyticus</name>
    <dbReference type="NCBI Taxonomy" id="315405"/>
    <lineage>
        <taxon>Bacteria</taxon>
        <taxon>Bacillati</taxon>
        <taxon>Bacillota</taxon>
        <taxon>Bacilli</taxon>
        <taxon>Lactobacillales</taxon>
        <taxon>Streptococcaceae</taxon>
        <taxon>Streptococcus</taxon>
    </lineage>
</organism>
<dbReference type="Pfam" id="PF00753">
    <property type="entry name" value="Lactamase_B"/>
    <property type="match status" value="1"/>
</dbReference>
<reference evidence="6 7" key="1">
    <citation type="submission" date="2014-02" db="EMBL/GenBank/DDBJ databases">
        <authorList>
            <person name="Manrique M."/>
        </authorList>
    </citation>
    <scope>NUCLEOTIDE SEQUENCE [LARGE SCALE GENOMIC DNA]</scope>
    <source>
        <strain evidence="6 7">LMG17956</strain>
    </source>
</reference>
<evidence type="ECO:0000256" key="3">
    <source>
        <dbReference type="ARBA" id="ARBA00022801"/>
    </source>
</evidence>
<comment type="cofactor">
    <cofactor evidence="1">
        <name>Zn(2+)</name>
        <dbReference type="ChEBI" id="CHEBI:29105"/>
    </cofactor>
</comment>
<evidence type="ECO:0000313" key="6">
    <source>
        <dbReference type="EMBL" id="CDO18971.1"/>
    </source>
</evidence>
<dbReference type="SUPFAM" id="SSF56281">
    <property type="entry name" value="Metallo-hydrolase/oxidoreductase"/>
    <property type="match status" value="1"/>
</dbReference>
<dbReference type="CDD" id="cd06262">
    <property type="entry name" value="metallo-hydrolase-like_MBL-fold"/>
    <property type="match status" value="1"/>
</dbReference>
<dbReference type="InterPro" id="IPR001279">
    <property type="entry name" value="Metallo-B-lactamas"/>
</dbReference>
<evidence type="ECO:0000259" key="5">
    <source>
        <dbReference type="SMART" id="SM00849"/>
    </source>
</evidence>
<evidence type="ECO:0000256" key="4">
    <source>
        <dbReference type="ARBA" id="ARBA00022833"/>
    </source>
</evidence>
<accession>A0A060RLH8</accession>
<dbReference type="AlphaFoldDB" id="A0A060RLH8"/>
<dbReference type="EMBL" id="CCBC010000212">
    <property type="protein sequence ID" value="CDO18971.1"/>
    <property type="molecule type" value="Genomic_DNA"/>
</dbReference>
<dbReference type="PANTHER" id="PTHR46233:SF3">
    <property type="entry name" value="HYDROXYACYLGLUTATHIONE HYDROLASE GLOC"/>
    <property type="match status" value="1"/>
</dbReference>
<reference evidence="6 7" key="2">
    <citation type="submission" date="2014-05" db="EMBL/GenBank/DDBJ databases">
        <title>Genome sequence of Streptococcus gallolyticus.</title>
        <authorList>
            <person name="Del Campo R."/>
        </authorList>
    </citation>
    <scope>NUCLEOTIDE SEQUENCE [LARGE SCALE GENOMIC DNA]</scope>
    <source>
        <strain evidence="6 7">LMG17956</strain>
    </source>
</reference>
<dbReference type="SMART" id="SM00849">
    <property type="entry name" value="Lactamase_B"/>
    <property type="match status" value="1"/>
</dbReference>
<dbReference type="Proteomes" id="UP000027584">
    <property type="component" value="Unassembled WGS sequence"/>
</dbReference>
<dbReference type="InterPro" id="IPR036866">
    <property type="entry name" value="RibonucZ/Hydroxyglut_hydro"/>
</dbReference>
<dbReference type="GO" id="GO:0004416">
    <property type="term" value="F:hydroxyacylglutathione hydrolase activity"/>
    <property type="evidence" value="ECO:0007669"/>
    <property type="project" value="UniProtKB-EC"/>
</dbReference>
<comment type="caution">
    <text evidence="6">The sequence shown here is derived from an EMBL/GenBank/DDBJ whole genome shotgun (WGS) entry which is preliminary data.</text>
</comment>
<keyword evidence="4" id="KW-0862">Zinc</keyword>
<evidence type="ECO:0000256" key="2">
    <source>
        <dbReference type="ARBA" id="ARBA00022723"/>
    </source>
</evidence>
<proteinExistence type="predicted"/>
<name>A0A060RLH8_9STRE</name>
<dbReference type="PANTHER" id="PTHR46233">
    <property type="entry name" value="HYDROXYACYLGLUTATHIONE HYDROLASE GLOC"/>
    <property type="match status" value="1"/>
</dbReference>
<gene>
    <name evidence="6" type="ORF">BN963_SGAL_02178</name>
</gene>
<dbReference type="Gene3D" id="3.60.15.10">
    <property type="entry name" value="Ribonuclease Z/Hydroxyacylglutathione hydrolase-like"/>
    <property type="match status" value="1"/>
</dbReference>
<evidence type="ECO:0000256" key="1">
    <source>
        <dbReference type="ARBA" id="ARBA00001947"/>
    </source>
</evidence>